<dbReference type="InterPro" id="IPR001853">
    <property type="entry name" value="DSBA-like_thioredoxin_dom"/>
</dbReference>
<dbReference type="InterPro" id="IPR036249">
    <property type="entry name" value="Thioredoxin-like_sf"/>
</dbReference>
<comment type="caution">
    <text evidence="2">The sequence shown here is derived from an EMBL/GenBank/DDBJ whole genome shotgun (WGS) entry which is preliminary data.</text>
</comment>
<accession>A0A2T1EQH7</accession>
<dbReference type="EMBL" id="PVWK01000011">
    <property type="protein sequence ID" value="PSB34918.1"/>
    <property type="molecule type" value="Genomic_DNA"/>
</dbReference>
<evidence type="ECO:0000313" key="3">
    <source>
        <dbReference type="Proteomes" id="UP000239576"/>
    </source>
</evidence>
<proteinExistence type="predicted"/>
<name>A0A2T1EQH7_9CYAN</name>
<keyword evidence="3" id="KW-1185">Reference proteome</keyword>
<dbReference type="OrthoDB" id="9799122at2"/>
<dbReference type="RefSeq" id="WP_106254595.1">
    <property type="nucleotide sequence ID" value="NZ_CAWNSW010000036.1"/>
</dbReference>
<dbReference type="SUPFAM" id="SSF52833">
    <property type="entry name" value="Thioredoxin-like"/>
    <property type="match status" value="1"/>
</dbReference>
<dbReference type="Gene3D" id="3.40.30.10">
    <property type="entry name" value="Glutaredoxin"/>
    <property type="match status" value="1"/>
</dbReference>
<reference evidence="2 3" key="2">
    <citation type="submission" date="2018-03" db="EMBL/GenBank/DDBJ databases">
        <title>The ancient ancestry and fast evolution of plastids.</title>
        <authorList>
            <person name="Moore K.R."/>
            <person name="Magnabosco C."/>
            <person name="Momper L."/>
            <person name="Gold D.A."/>
            <person name="Bosak T."/>
            <person name="Fournier G.P."/>
        </authorList>
    </citation>
    <scope>NUCLEOTIDE SEQUENCE [LARGE SCALE GENOMIC DNA]</scope>
    <source>
        <strain evidence="2 3">ULC18</strain>
    </source>
</reference>
<dbReference type="Proteomes" id="UP000239576">
    <property type="component" value="Unassembled WGS sequence"/>
</dbReference>
<organism evidence="2 3">
    <name type="scientific">Stenomitos frigidus ULC18</name>
    <dbReference type="NCBI Taxonomy" id="2107698"/>
    <lineage>
        <taxon>Bacteria</taxon>
        <taxon>Bacillati</taxon>
        <taxon>Cyanobacteriota</taxon>
        <taxon>Cyanophyceae</taxon>
        <taxon>Leptolyngbyales</taxon>
        <taxon>Leptolyngbyaceae</taxon>
        <taxon>Stenomitos</taxon>
    </lineage>
</organism>
<dbReference type="GO" id="GO:0016491">
    <property type="term" value="F:oxidoreductase activity"/>
    <property type="evidence" value="ECO:0007669"/>
    <property type="project" value="InterPro"/>
</dbReference>
<dbReference type="Pfam" id="PF01323">
    <property type="entry name" value="DSBA"/>
    <property type="match status" value="1"/>
</dbReference>
<feature type="domain" description="DSBA-like thioredoxin" evidence="1">
    <location>
        <begin position="6"/>
        <end position="211"/>
    </location>
</feature>
<protein>
    <submittedName>
        <fullName evidence="2">Disulfide bond formation protein DsbA</fullName>
    </submittedName>
</protein>
<evidence type="ECO:0000313" key="2">
    <source>
        <dbReference type="EMBL" id="PSB34918.1"/>
    </source>
</evidence>
<gene>
    <name evidence="2" type="ORF">C7B82_01745</name>
</gene>
<reference evidence="3" key="1">
    <citation type="submission" date="2018-02" db="EMBL/GenBank/DDBJ databases">
        <authorList>
            <person name="Moore K."/>
            <person name="Momper L."/>
        </authorList>
    </citation>
    <scope>NUCLEOTIDE SEQUENCE [LARGE SCALE GENOMIC DNA]</scope>
    <source>
        <strain evidence="3">ULC18</strain>
    </source>
</reference>
<evidence type="ECO:0000259" key="1">
    <source>
        <dbReference type="Pfam" id="PF01323"/>
    </source>
</evidence>
<dbReference type="AlphaFoldDB" id="A0A2T1EQH7"/>
<sequence>MNPIHISYFSDVLCVWAYIAQIRLNELQITFGDKIAIVYHFVPVFGNAREKLEHRWRDKGGLKGYSDHVHEVVKKFDHITVHPDLWTEIVPPSSMSCHLFLHAIQLLEVKGIIQPSEKGFEKATWALREAFFTKLANVSDRNVQFAIAEALGLPVSMIQKQIDSGEAYAQLSKDFDLVKEHTVSVSPTLIFNEGRQRLNGNVGYRVIEANIQELLHNPPGEQSWC</sequence>